<feature type="region of interest" description="Disordered" evidence="1">
    <location>
        <begin position="1"/>
        <end position="20"/>
    </location>
</feature>
<evidence type="ECO:0000313" key="3">
    <source>
        <dbReference type="Proteomes" id="UP000634229"/>
    </source>
</evidence>
<evidence type="ECO:0000256" key="1">
    <source>
        <dbReference type="SAM" id="MobiDB-lite"/>
    </source>
</evidence>
<evidence type="ECO:0000313" key="2">
    <source>
        <dbReference type="EMBL" id="MBL1099433.1"/>
    </source>
</evidence>
<dbReference type="RefSeq" id="WP_201876848.1">
    <property type="nucleotide sequence ID" value="NZ_JAERRF010000013.1"/>
</dbReference>
<sequence>MQQTINDLTAELDREDGTEESRRAAVERLAALGDEAVPALVAAADRARPWAPQEISAALLRIGPAAFDAVVAQQAAEQAERRRPVFPGLLRSFDERCVDRYVTALGHESLHIRLEALRGLAGLGAAAAPATPVLLSLLDSPDLDTRTEAEQILGTLGPAAVPALRAIRREGATRRLRRQSLSALVMTGGHEGPEPRDRAALERLVRMRLADERPDWMPAHWWLAVPGDTYERAFEVLGLHDRIPATQEMGRSSQEADSKVVQGPDGESTYVCRVFITPEYDGWRLIYANSLLGDISWQPYHTAELLSSACGRAQVFYEDGCAGARIWAHAEDGLVERGYWSHEDPEWTGEPLPWERVVTVDDYDGDQEAFEDDYPDPNTSEETDPGAAAAALSIHPGAISSAATRGHGWIALTVPGAGHGGFPGMMRI</sequence>
<dbReference type="Proteomes" id="UP000634229">
    <property type="component" value="Unassembled WGS sequence"/>
</dbReference>
<reference evidence="2 3" key="1">
    <citation type="submission" date="2021-01" db="EMBL/GenBank/DDBJ databases">
        <title>WGS of actinomycetes isolated from Thailand.</title>
        <authorList>
            <person name="Thawai C."/>
        </authorList>
    </citation>
    <scope>NUCLEOTIDE SEQUENCE [LARGE SCALE GENOMIC DNA]</scope>
    <source>
        <strain evidence="2 3">CA1R205</strain>
    </source>
</reference>
<dbReference type="Gene3D" id="1.25.10.10">
    <property type="entry name" value="Leucine-rich Repeat Variant"/>
    <property type="match status" value="1"/>
</dbReference>
<proteinExistence type="predicted"/>
<protein>
    <recommendedName>
        <fullName evidence="4">HEAT repeat domain-containing protein</fullName>
    </recommendedName>
</protein>
<comment type="caution">
    <text evidence="2">The sequence shown here is derived from an EMBL/GenBank/DDBJ whole genome shotgun (WGS) entry which is preliminary data.</text>
</comment>
<accession>A0ABS1NHF2</accession>
<keyword evidence="3" id="KW-1185">Reference proteome</keyword>
<dbReference type="SUPFAM" id="SSF48371">
    <property type="entry name" value="ARM repeat"/>
    <property type="match status" value="1"/>
</dbReference>
<organism evidence="2 3">
    <name type="scientific">Streptomyces coffeae</name>
    <dbReference type="NCBI Taxonomy" id="621382"/>
    <lineage>
        <taxon>Bacteria</taxon>
        <taxon>Bacillati</taxon>
        <taxon>Actinomycetota</taxon>
        <taxon>Actinomycetes</taxon>
        <taxon>Kitasatosporales</taxon>
        <taxon>Streptomycetaceae</taxon>
        <taxon>Streptomyces</taxon>
    </lineage>
</organism>
<evidence type="ECO:0008006" key="4">
    <source>
        <dbReference type="Google" id="ProtNLM"/>
    </source>
</evidence>
<name>A0ABS1NHF2_9ACTN</name>
<gene>
    <name evidence="2" type="ORF">JK363_22740</name>
</gene>
<dbReference type="InterPro" id="IPR011989">
    <property type="entry name" value="ARM-like"/>
</dbReference>
<dbReference type="InterPro" id="IPR016024">
    <property type="entry name" value="ARM-type_fold"/>
</dbReference>
<dbReference type="EMBL" id="JAERRF010000013">
    <property type="protein sequence ID" value="MBL1099433.1"/>
    <property type="molecule type" value="Genomic_DNA"/>
</dbReference>